<dbReference type="RefSeq" id="WP_185135568.1">
    <property type="nucleotide sequence ID" value="NZ_BORM01000011.1"/>
</dbReference>
<proteinExistence type="predicted"/>
<gene>
    <name evidence="2" type="ORF">H7B90_09230</name>
</gene>
<evidence type="ECO:0000313" key="3">
    <source>
        <dbReference type="Proteomes" id="UP000553776"/>
    </source>
</evidence>
<feature type="region of interest" description="Disordered" evidence="1">
    <location>
        <begin position="36"/>
        <end position="65"/>
    </location>
</feature>
<dbReference type="AlphaFoldDB" id="A0A841U0D1"/>
<evidence type="ECO:0000313" key="2">
    <source>
        <dbReference type="EMBL" id="MBB6691580.1"/>
    </source>
</evidence>
<organism evidence="2 3">
    <name type="scientific">Cohnella xylanilytica</name>
    <dbReference type="NCBI Taxonomy" id="557555"/>
    <lineage>
        <taxon>Bacteria</taxon>
        <taxon>Bacillati</taxon>
        <taxon>Bacillota</taxon>
        <taxon>Bacilli</taxon>
        <taxon>Bacillales</taxon>
        <taxon>Paenibacillaceae</taxon>
        <taxon>Cohnella</taxon>
    </lineage>
</organism>
<keyword evidence="3" id="KW-1185">Reference proteome</keyword>
<dbReference type="Proteomes" id="UP000553776">
    <property type="component" value="Unassembled WGS sequence"/>
</dbReference>
<accession>A0A841U0D1</accession>
<feature type="compositionally biased region" description="Low complexity" evidence="1">
    <location>
        <begin position="40"/>
        <end position="54"/>
    </location>
</feature>
<dbReference type="EMBL" id="JACJVR010000031">
    <property type="protein sequence ID" value="MBB6691580.1"/>
    <property type="molecule type" value="Genomic_DNA"/>
</dbReference>
<feature type="compositionally biased region" description="Pro residues" evidence="1">
    <location>
        <begin position="56"/>
        <end position="65"/>
    </location>
</feature>
<comment type="caution">
    <text evidence="2">The sequence shown here is derived from an EMBL/GenBank/DDBJ whole genome shotgun (WGS) entry which is preliminary data.</text>
</comment>
<name>A0A841U0D1_9BACL</name>
<protein>
    <submittedName>
        <fullName evidence="2">Uncharacterized protein</fullName>
    </submittedName>
</protein>
<reference evidence="2 3" key="1">
    <citation type="submission" date="2020-08" db="EMBL/GenBank/DDBJ databases">
        <title>Cohnella phylogeny.</title>
        <authorList>
            <person name="Dunlap C."/>
        </authorList>
    </citation>
    <scope>NUCLEOTIDE SEQUENCE [LARGE SCALE GENOMIC DNA]</scope>
    <source>
        <strain evidence="2 3">DSM 25239</strain>
    </source>
</reference>
<sequence length="65" mass="6939">MNFYINHIKITSIANLGNLNIGFNILTDNRATNIAEGVNEQTPAEAASQAQEEALIPPPPHPVSG</sequence>
<evidence type="ECO:0000256" key="1">
    <source>
        <dbReference type="SAM" id="MobiDB-lite"/>
    </source>
</evidence>